<dbReference type="NCBIfam" id="NF006941">
    <property type="entry name" value="PRK09423.1"/>
    <property type="match status" value="1"/>
</dbReference>
<evidence type="ECO:0000256" key="10">
    <source>
        <dbReference type="PIRSR" id="PIRSR000112-2"/>
    </source>
</evidence>
<dbReference type="PANTHER" id="PTHR43616">
    <property type="entry name" value="GLYCEROL DEHYDROGENASE"/>
    <property type="match status" value="1"/>
</dbReference>
<evidence type="ECO:0000259" key="12">
    <source>
        <dbReference type="Pfam" id="PF00465"/>
    </source>
</evidence>
<feature type="binding site" evidence="11">
    <location>
        <begin position="93"/>
        <end position="97"/>
    </location>
    <ligand>
        <name>NAD(+)</name>
        <dbReference type="ChEBI" id="CHEBI:57540"/>
    </ligand>
</feature>
<evidence type="ECO:0000256" key="11">
    <source>
        <dbReference type="PIRSR" id="PIRSR000112-3"/>
    </source>
</evidence>
<feature type="binding site" evidence="10">
    <location>
        <position position="120"/>
    </location>
    <ligand>
        <name>glycerol</name>
        <dbReference type="ChEBI" id="CHEBI:17754"/>
    </ligand>
</feature>
<dbReference type="GeneID" id="95775079"/>
<feature type="binding site" evidence="11">
    <location>
        <begin position="115"/>
        <end position="118"/>
    </location>
    <ligand>
        <name>NAD(+)</name>
        <dbReference type="ChEBI" id="CHEBI:57540"/>
    </ligand>
</feature>
<dbReference type="InterPro" id="IPR018211">
    <property type="entry name" value="ADH_Fe_CS"/>
</dbReference>
<evidence type="ECO:0000256" key="7">
    <source>
        <dbReference type="ARBA" id="ARBA00040132"/>
    </source>
</evidence>
<name>A0A6C1KET4_XANAU</name>
<evidence type="ECO:0000313" key="13">
    <source>
        <dbReference type="EMBL" id="TLX41744.1"/>
    </source>
</evidence>
<keyword evidence="2 9" id="KW-0479">Metal-binding</keyword>
<keyword evidence="3" id="KW-0560">Oxidoreductase</keyword>
<comment type="caution">
    <text evidence="13">The sequence shown here is derived from an EMBL/GenBank/DDBJ whole genome shotgun (WGS) entry which is preliminary data.</text>
</comment>
<dbReference type="Gene3D" id="3.40.50.1970">
    <property type="match status" value="1"/>
</dbReference>
<evidence type="ECO:0000313" key="14">
    <source>
        <dbReference type="Proteomes" id="UP000305131"/>
    </source>
</evidence>
<proteinExistence type="inferred from homology"/>
<comment type="cofactor">
    <cofactor evidence="9">
        <name>Zn(2+)</name>
        <dbReference type="ChEBI" id="CHEBI:29105"/>
    </cofactor>
    <text evidence="9">Binds 1 zinc ion per subunit.</text>
</comment>
<feature type="binding site" evidence="9">
    <location>
        <position position="253"/>
    </location>
    <ligand>
        <name>glycerol</name>
        <dbReference type="ChEBI" id="CHEBI:17754"/>
    </ligand>
</feature>
<dbReference type="InterPro" id="IPR016205">
    <property type="entry name" value="Glycerol_DH"/>
</dbReference>
<sequence>MKVFGAPRRYVQGKGALDHLGPELARLTDTAALVIDPFIDDLFGDRLQASCTAAGVNLVRLRFGGESSPSEIDRLSAALGDTPPPLVAAAGGGKCIDAGKALANRIGAKVATIPTIASTDAPTSHNYVLYDDDHRLLAVEKLPANPDLVLVDTQVIAEAPRQLFLAGIGDAVVKLFEVERCVAAKGRNVFGADPAFSALILARGCYDVLRGHAPAALAAVDRKEADDALDLVVEATVLMSGLSFESGGLSIAHSMTRGLSAVPKYARALHGLEVAYGVLVQLVLEGRDADFFADLLGFYDAIGLPTSLVALAGAAPTHEEASTIARLTLSAPHARHFPRVLEEAEVVRAILAIEAGQFADVTRETALAGSIMQSSAPAMTI</sequence>
<evidence type="ECO:0000256" key="6">
    <source>
        <dbReference type="ARBA" id="ARBA00039147"/>
    </source>
</evidence>
<dbReference type="InterPro" id="IPR001670">
    <property type="entry name" value="ADH_Fe/GldA"/>
</dbReference>
<feature type="binding site" evidence="11">
    <location>
        <position position="124"/>
    </location>
    <ligand>
        <name>NAD(+)</name>
        <dbReference type="ChEBI" id="CHEBI:57540"/>
    </ligand>
</feature>
<keyword evidence="9" id="KW-0862">Zinc</keyword>
<dbReference type="EC" id="1.1.1.6" evidence="6"/>
<evidence type="ECO:0000256" key="8">
    <source>
        <dbReference type="ARBA" id="ARBA00049006"/>
    </source>
</evidence>
<reference evidence="13 14" key="1">
    <citation type="submission" date="2019-05" db="EMBL/GenBank/DDBJ databases">
        <authorList>
            <person name="Zhou X."/>
        </authorList>
    </citation>
    <scope>NUCLEOTIDE SEQUENCE [LARGE SCALE GENOMIC DNA]</scope>
    <source>
        <strain evidence="13 14">DSM 432</strain>
    </source>
</reference>
<organism evidence="13 14">
    <name type="scientific">Xanthobacter autotrophicus</name>
    <dbReference type="NCBI Taxonomy" id="280"/>
    <lineage>
        <taxon>Bacteria</taxon>
        <taxon>Pseudomonadati</taxon>
        <taxon>Pseudomonadota</taxon>
        <taxon>Alphaproteobacteria</taxon>
        <taxon>Hyphomicrobiales</taxon>
        <taxon>Xanthobacteraceae</taxon>
        <taxon>Xanthobacter</taxon>
    </lineage>
</organism>
<evidence type="ECO:0000256" key="2">
    <source>
        <dbReference type="ARBA" id="ARBA00022723"/>
    </source>
</evidence>
<evidence type="ECO:0000256" key="3">
    <source>
        <dbReference type="ARBA" id="ARBA00023002"/>
    </source>
</evidence>
<comment type="similarity">
    <text evidence="1">Belongs to the iron-containing alcohol dehydrogenase family.</text>
</comment>
<dbReference type="GO" id="GO:0008888">
    <property type="term" value="F:glycerol dehydrogenase (NAD+) activity"/>
    <property type="evidence" value="ECO:0007669"/>
    <property type="project" value="UniProtKB-EC"/>
</dbReference>
<keyword evidence="4 11" id="KW-0520">NAD</keyword>
<comment type="pathway">
    <text evidence="5">Polyol metabolism; glycerol fermentation; glycerone phosphate from glycerol (oxidative route): step 1/2.</text>
</comment>
<dbReference type="Gene3D" id="1.20.1090.10">
    <property type="entry name" value="Dehydroquinate synthase-like - alpha domain"/>
    <property type="match status" value="1"/>
</dbReference>
<dbReference type="Proteomes" id="UP000305131">
    <property type="component" value="Unassembled WGS sequence"/>
</dbReference>
<dbReference type="EMBL" id="VAUP01000035">
    <property type="protein sequence ID" value="TLX41744.1"/>
    <property type="molecule type" value="Genomic_DNA"/>
</dbReference>
<evidence type="ECO:0000256" key="4">
    <source>
        <dbReference type="ARBA" id="ARBA00023027"/>
    </source>
</evidence>
<protein>
    <recommendedName>
        <fullName evidence="7">Glycerol dehydrogenase</fullName>
        <ecNumber evidence="6">1.1.1.6</ecNumber>
    </recommendedName>
</protein>
<dbReference type="OrthoDB" id="5198708at2"/>
<dbReference type="GO" id="GO:0046872">
    <property type="term" value="F:metal ion binding"/>
    <property type="evidence" value="ECO:0007669"/>
    <property type="project" value="UniProtKB-KW"/>
</dbReference>
<accession>A0A6C1KET4</accession>
<feature type="binding site" evidence="9">
    <location>
        <position position="270"/>
    </location>
    <ligand>
        <name>glycerol</name>
        <dbReference type="ChEBI" id="CHEBI:17754"/>
    </ligand>
</feature>
<gene>
    <name evidence="13" type="ORF">FBQ73_16620</name>
</gene>
<evidence type="ECO:0000256" key="5">
    <source>
        <dbReference type="ARBA" id="ARBA00037918"/>
    </source>
</evidence>
<feature type="binding site" evidence="11">
    <location>
        <position position="130"/>
    </location>
    <ligand>
        <name>NAD(+)</name>
        <dbReference type="ChEBI" id="CHEBI:57540"/>
    </ligand>
</feature>
<dbReference type="RefSeq" id="WP_138400609.1">
    <property type="nucleotide sequence ID" value="NZ_JBAFVI010000005.1"/>
</dbReference>
<comment type="catalytic activity">
    <reaction evidence="8">
        <text>glycerol + NAD(+) = dihydroxyacetone + NADH + H(+)</text>
        <dbReference type="Rhea" id="RHEA:13769"/>
        <dbReference type="ChEBI" id="CHEBI:15378"/>
        <dbReference type="ChEBI" id="CHEBI:16016"/>
        <dbReference type="ChEBI" id="CHEBI:17754"/>
        <dbReference type="ChEBI" id="CHEBI:57540"/>
        <dbReference type="ChEBI" id="CHEBI:57945"/>
        <dbReference type="EC" id="1.1.1.6"/>
    </reaction>
</comment>
<dbReference type="PIRSF" id="PIRSF000112">
    <property type="entry name" value="Glycerol_dehydrogenase"/>
    <property type="match status" value="1"/>
</dbReference>
<evidence type="ECO:0000256" key="1">
    <source>
        <dbReference type="ARBA" id="ARBA00007358"/>
    </source>
</evidence>
<dbReference type="PROSITE" id="PS00913">
    <property type="entry name" value="ADH_IRON_1"/>
    <property type="match status" value="1"/>
</dbReference>
<feature type="binding site" evidence="9">
    <location>
        <position position="170"/>
    </location>
    <ligand>
        <name>glycerol</name>
        <dbReference type="ChEBI" id="CHEBI:17754"/>
    </ligand>
</feature>
<dbReference type="SUPFAM" id="SSF56796">
    <property type="entry name" value="Dehydroquinate synthase-like"/>
    <property type="match status" value="1"/>
</dbReference>
<dbReference type="PANTHER" id="PTHR43616:SF5">
    <property type="entry name" value="GLYCEROL DEHYDROGENASE 1"/>
    <property type="match status" value="1"/>
</dbReference>
<evidence type="ECO:0000256" key="9">
    <source>
        <dbReference type="PIRSR" id="PIRSR000112-1"/>
    </source>
</evidence>
<dbReference type="AlphaFoldDB" id="A0A6C1KET4"/>
<dbReference type="Pfam" id="PF00465">
    <property type="entry name" value="Fe-ADH"/>
    <property type="match status" value="1"/>
</dbReference>
<dbReference type="CDD" id="cd08170">
    <property type="entry name" value="GlyDH"/>
    <property type="match status" value="1"/>
</dbReference>
<feature type="domain" description="Alcohol dehydrogenase iron-type/glycerol dehydrogenase GldA" evidence="12">
    <location>
        <begin position="7"/>
        <end position="153"/>
    </location>
</feature>
<feature type="binding site" evidence="11">
    <location>
        <position position="36"/>
    </location>
    <ligand>
        <name>NAD(+)</name>
        <dbReference type="ChEBI" id="CHEBI:57540"/>
    </ligand>
</feature>